<dbReference type="GO" id="GO:0006777">
    <property type="term" value="P:Mo-molybdopterin cofactor biosynthetic process"/>
    <property type="evidence" value="ECO:0007669"/>
    <property type="project" value="UniProtKB-UniRule"/>
</dbReference>
<comment type="caution">
    <text evidence="4">The sequence shown here is derived from an EMBL/GenBank/DDBJ whole genome shotgun (WGS) entry which is preliminary data.</text>
</comment>
<dbReference type="Gene3D" id="3.40.140.10">
    <property type="entry name" value="Cytidine Deaminase, domain 2"/>
    <property type="match status" value="1"/>
</dbReference>
<feature type="active site" description="Cysteine persulfide intermediate" evidence="3">
    <location>
        <position position="109"/>
    </location>
</feature>
<accession>A0A8G2C5B7</accession>
<dbReference type="GO" id="GO:0016783">
    <property type="term" value="F:sulfurtransferase activity"/>
    <property type="evidence" value="ECO:0007669"/>
    <property type="project" value="InterPro"/>
</dbReference>
<comment type="function">
    <text evidence="3">Required for formate dehydrogenase (FDH) activity. Acts as a sulfur carrier protein that transfers sulfur from IscS to the molybdenum cofactor prior to its insertion into FDH.</text>
</comment>
<proteinExistence type="inferred from homology"/>
<dbReference type="GO" id="GO:0097163">
    <property type="term" value="F:sulfur carrier activity"/>
    <property type="evidence" value="ECO:0007669"/>
    <property type="project" value="UniProtKB-UniRule"/>
</dbReference>
<evidence type="ECO:0000256" key="1">
    <source>
        <dbReference type="ARBA" id="ARBA00022490"/>
    </source>
</evidence>
<dbReference type="PANTHER" id="PTHR30592">
    <property type="entry name" value="FORMATE DEHYDROGENASE"/>
    <property type="match status" value="1"/>
</dbReference>
<dbReference type="Gene3D" id="3.10.20.10">
    <property type="match status" value="1"/>
</dbReference>
<feature type="binding site" evidence="3">
    <location>
        <begin position="248"/>
        <end position="253"/>
    </location>
    <ligand>
        <name>Mo-bis(molybdopterin guanine dinucleotide)</name>
        <dbReference type="ChEBI" id="CHEBI:60539"/>
    </ligand>
</feature>
<dbReference type="PANTHER" id="PTHR30592:SF1">
    <property type="entry name" value="SULFUR CARRIER PROTEIN FDHD"/>
    <property type="match status" value="1"/>
</dbReference>
<dbReference type="RefSeq" id="WP_161949203.1">
    <property type="nucleotide sequence ID" value="NZ_FOTO01000014.1"/>
</dbReference>
<evidence type="ECO:0000313" key="4">
    <source>
        <dbReference type="EMBL" id="SFM09652.1"/>
    </source>
</evidence>
<dbReference type="EMBL" id="FOTO01000014">
    <property type="protein sequence ID" value="SFM09652.1"/>
    <property type="molecule type" value="Genomic_DNA"/>
</dbReference>
<evidence type="ECO:0000256" key="2">
    <source>
        <dbReference type="ARBA" id="ARBA00023150"/>
    </source>
</evidence>
<dbReference type="InterPro" id="IPR003786">
    <property type="entry name" value="FdhD"/>
</dbReference>
<reference evidence="4 5" key="1">
    <citation type="submission" date="2016-10" db="EMBL/GenBank/DDBJ databases">
        <authorList>
            <person name="Varghese N."/>
            <person name="Submissions S."/>
        </authorList>
    </citation>
    <scope>NUCLEOTIDE SEQUENCE [LARGE SCALE GENOMIC DNA]</scope>
    <source>
        <strain evidence="4 5">DSM 1741</strain>
    </source>
</reference>
<gene>
    <name evidence="3" type="primary">fdhD</name>
    <name evidence="4" type="ORF">SAMN05421830_11425</name>
</gene>
<dbReference type="GO" id="GO:0005737">
    <property type="term" value="C:cytoplasm"/>
    <property type="evidence" value="ECO:0007669"/>
    <property type="project" value="UniProtKB-SubCell"/>
</dbReference>
<dbReference type="InterPro" id="IPR016193">
    <property type="entry name" value="Cytidine_deaminase-like"/>
</dbReference>
<comment type="similarity">
    <text evidence="3">Belongs to the FdhD family.</text>
</comment>
<evidence type="ECO:0000256" key="3">
    <source>
        <dbReference type="HAMAP-Rule" id="MF_00187"/>
    </source>
</evidence>
<dbReference type="Proteomes" id="UP000199581">
    <property type="component" value="Unassembled WGS sequence"/>
</dbReference>
<comment type="subcellular location">
    <subcellularLocation>
        <location evidence="3">Cytoplasm</location>
    </subcellularLocation>
</comment>
<evidence type="ECO:0000313" key="5">
    <source>
        <dbReference type="Proteomes" id="UP000199581"/>
    </source>
</evidence>
<protein>
    <recommendedName>
        <fullName evidence="3">Sulfur carrier protein FdhD</fullName>
    </recommendedName>
</protein>
<dbReference type="HAMAP" id="MF_00187">
    <property type="entry name" value="FdhD"/>
    <property type="match status" value="1"/>
</dbReference>
<keyword evidence="2 3" id="KW-0501">Molybdenum cofactor biosynthesis</keyword>
<dbReference type="Pfam" id="PF02634">
    <property type="entry name" value="FdhD-NarQ"/>
    <property type="match status" value="1"/>
</dbReference>
<sequence>MADPQPLEPLVQMDIVKVTAAGFAHETDVVATEVPVTIMTRDTEIATLMCTPEHLGDLARGFLHTSGLLARPEDFLDCEVDPAVWAVRVSLACAVDPEQLSRRTFTSGCGKGVMFASALELAGSGPMPFGFTLPAGRVQELANWFRRYSDLHHATGGVHTVALSVDGQDPELIRDDVGRHNAADKVVGRALALGVDLGRTVMITSGRISSEIVHKGRRAGISILVSLGAPTHQAVLLAREMNLTLIGFARQNRFSIFSAPERIL</sequence>
<keyword evidence="1 3" id="KW-0963">Cytoplasm</keyword>
<dbReference type="SUPFAM" id="SSF53927">
    <property type="entry name" value="Cytidine deaminase-like"/>
    <property type="match status" value="1"/>
</dbReference>
<dbReference type="AlphaFoldDB" id="A0A8G2C5B7"/>
<dbReference type="PIRSF" id="PIRSF015626">
    <property type="entry name" value="FdhD"/>
    <property type="match status" value="1"/>
</dbReference>
<name>A0A8G2C5B7_DESNO</name>
<organism evidence="4 5">
    <name type="scientific">Desulfomicrobium norvegicum (strain DSM 1741 / NCIMB 8310)</name>
    <name type="common">Desulfovibrio baculatus (strain Norway 4)</name>
    <name type="synonym">Desulfovibrio desulfuricans (strain Norway 4)</name>
    <dbReference type="NCBI Taxonomy" id="52561"/>
    <lineage>
        <taxon>Bacteria</taxon>
        <taxon>Pseudomonadati</taxon>
        <taxon>Thermodesulfobacteriota</taxon>
        <taxon>Desulfovibrionia</taxon>
        <taxon>Desulfovibrionales</taxon>
        <taxon>Desulfomicrobiaceae</taxon>
        <taxon>Desulfomicrobium</taxon>
    </lineage>
</organism>
<keyword evidence="5" id="KW-1185">Reference proteome</keyword>
<dbReference type="NCBIfam" id="TIGR00129">
    <property type="entry name" value="fdhD_narQ"/>
    <property type="match status" value="1"/>
</dbReference>